<keyword evidence="2" id="KW-1185">Reference proteome</keyword>
<evidence type="ECO:0008006" key="3">
    <source>
        <dbReference type="Google" id="ProtNLM"/>
    </source>
</evidence>
<organism evidence="1 2">
    <name type="scientific">Kibdelosporangium banguiense</name>
    <dbReference type="NCBI Taxonomy" id="1365924"/>
    <lineage>
        <taxon>Bacteria</taxon>
        <taxon>Bacillati</taxon>
        <taxon>Actinomycetota</taxon>
        <taxon>Actinomycetes</taxon>
        <taxon>Pseudonocardiales</taxon>
        <taxon>Pseudonocardiaceae</taxon>
        <taxon>Kibdelosporangium</taxon>
    </lineage>
</organism>
<proteinExistence type="predicted"/>
<comment type="caution">
    <text evidence="1">The sequence shown here is derived from an EMBL/GenBank/DDBJ whole genome shotgun (WGS) entry which is preliminary data.</text>
</comment>
<reference evidence="1 2" key="1">
    <citation type="submission" date="2021-03" db="EMBL/GenBank/DDBJ databases">
        <title>Sequencing the genomes of 1000 actinobacteria strains.</title>
        <authorList>
            <person name="Klenk H.-P."/>
        </authorList>
    </citation>
    <scope>NUCLEOTIDE SEQUENCE [LARGE SCALE GENOMIC DNA]</scope>
    <source>
        <strain evidence="1 2">DSM 46670</strain>
    </source>
</reference>
<sequence>MGSALVPRYGAGSLSDVVPSIMAGLGVPGMSATLPLPEARKVCLLLVDGLGWHLLREYAEDAPFLAGLAGHEITAGFPATTATSLTTVGTGVPPGQHGIVGYSFAASDDELINALSWGLHAGGKNVDFRDRYVPEDFQPVTTAFQRAMDAGVHVRLATHRSFEGSGLTRAAFEGAEFEAVLALGDLASKATAALRAADRVFCYAYHSDLDLLGHVFGPGTKAWRFQLRQVDQLAATIAEELPSDGMLVVTADHGMVHVGEDDRIDFDTLPSLKQGVRMLGGEARARHVYVDAGALTDVAQTWRLVLGDRAWVLTRDEAVDAGWFGPLVADSVRTRIGDLVVAARGGSAITRSKAEPRMSLLTGQHGSLTPEDQLIPLLVKPGAAE</sequence>
<name>A0ABS4T7G7_9PSEU</name>
<dbReference type="InterPro" id="IPR002591">
    <property type="entry name" value="Phosphodiest/P_Trfase"/>
</dbReference>
<protein>
    <recommendedName>
        <fullName evidence="3">Alkaline phosphatase family protein</fullName>
    </recommendedName>
</protein>
<dbReference type="PANTHER" id="PTHR10151">
    <property type="entry name" value="ECTONUCLEOTIDE PYROPHOSPHATASE/PHOSPHODIESTERASE"/>
    <property type="match status" value="1"/>
</dbReference>
<accession>A0ABS4T7G7</accession>
<dbReference type="Proteomes" id="UP001519332">
    <property type="component" value="Unassembled WGS sequence"/>
</dbReference>
<dbReference type="SUPFAM" id="SSF53649">
    <property type="entry name" value="Alkaline phosphatase-like"/>
    <property type="match status" value="1"/>
</dbReference>
<dbReference type="Pfam" id="PF01663">
    <property type="entry name" value="Phosphodiest"/>
    <property type="match status" value="1"/>
</dbReference>
<dbReference type="InterPro" id="IPR017850">
    <property type="entry name" value="Alkaline_phosphatase_core_sf"/>
</dbReference>
<dbReference type="EMBL" id="JAGINW010000001">
    <property type="protein sequence ID" value="MBP2320060.1"/>
    <property type="molecule type" value="Genomic_DNA"/>
</dbReference>
<evidence type="ECO:0000313" key="1">
    <source>
        <dbReference type="EMBL" id="MBP2320060.1"/>
    </source>
</evidence>
<dbReference type="PANTHER" id="PTHR10151:SF120">
    <property type="entry name" value="BIS(5'-ADENOSYL)-TRIPHOSPHATASE"/>
    <property type="match status" value="1"/>
</dbReference>
<evidence type="ECO:0000313" key="2">
    <source>
        <dbReference type="Proteomes" id="UP001519332"/>
    </source>
</evidence>
<dbReference type="RefSeq" id="WP_209633859.1">
    <property type="nucleotide sequence ID" value="NZ_JAGINW010000001.1"/>
</dbReference>
<gene>
    <name evidence="1" type="ORF">JOF56_000445</name>
</gene>
<dbReference type="Gene3D" id="3.40.720.10">
    <property type="entry name" value="Alkaline Phosphatase, subunit A"/>
    <property type="match status" value="1"/>
</dbReference>